<sequence length="408" mass="43818">MSILVAETLQLNSDVDNSTQPPDWAGFTATGIAVLFYGSNYVPVKKFDTGDGMLFQFFLCLGIWLVGMAVNAIRAFPLFHPTVLLGGAIWTFGNLFAVPIIQTIGMGLGILIWGMFNMLTGWATGRFGVLGIPPQVPNSLAFNYAGVAISAVASVLFFFVKPEAEQQLPQESATFEVEPGRRSVQTSDQEGSISVYDDVFANQEQGSSTGLYPSLSAGRRRGDKAPIVSQTAPVPAAPQQLQKQPFWLQMSPLRRRIFGVTLSVLIGPMFGVGFVPTYYVQAHVPGASKNGLDYVFAHFTGIFCASSVFLILYTVVTGNRPSGSPRIILPAIVSGMMWGVAGASWFLANQVLSESISYPIISSAPAIVAALWSVCVFREIRGARNLVILCIAICMCTAGSIMNGLSKT</sequence>
<dbReference type="AlphaFoldDB" id="A0A267G664"/>
<dbReference type="GO" id="GO:0015144">
    <property type="term" value="F:carbohydrate transmembrane transporter activity"/>
    <property type="evidence" value="ECO:0007669"/>
    <property type="project" value="InterPro"/>
</dbReference>
<dbReference type="InterPro" id="IPR012435">
    <property type="entry name" value="TMEM144"/>
</dbReference>
<dbReference type="InterPro" id="IPR037185">
    <property type="entry name" value="EmrE-like"/>
</dbReference>
<feature type="transmembrane region" description="Helical" evidence="6">
    <location>
        <begin position="141"/>
        <end position="160"/>
    </location>
</feature>
<dbReference type="PANTHER" id="PTHR16119:SF17">
    <property type="entry name" value="TRANSMEMBRANE PROTEIN 144"/>
    <property type="match status" value="1"/>
</dbReference>
<comment type="caution">
    <text evidence="8">The sequence shown here is derived from an EMBL/GenBank/DDBJ whole genome shotgun (WGS) entry which is preliminary data.</text>
</comment>
<dbReference type="OrthoDB" id="426527at2759"/>
<organism evidence="8 9">
    <name type="scientific">Macrostomum lignano</name>
    <dbReference type="NCBI Taxonomy" id="282301"/>
    <lineage>
        <taxon>Eukaryota</taxon>
        <taxon>Metazoa</taxon>
        <taxon>Spiralia</taxon>
        <taxon>Lophotrochozoa</taxon>
        <taxon>Platyhelminthes</taxon>
        <taxon>Rhabditophora</taxon>
        <taxon>Macrostomorpha</taxon>
        <taxon>Macrostomida</taxon>
        <taxon>Macrostomidae</taxon>
        <taxon>Macrostomum</taxon>
    </lineage>
</organism>
<reference evidence="8 9" key="1">
    <citation type="submission" date="2017-06" db="EMBL/GenBank/DDBJ databases">
        <title>A platform for efficient transgenesis in Macrostomum lignano, a flatworm model organism for stem cell research.</title>
        <authorList>
            <person name="Berezikov E."/>
        </authorList>
    </citation>
    <scope>NUCLEOTIDE SEQUENCE [LARGE SCALE GENOMIC DNA]</scope>
    <source>
        <strain evidence="8">DV1</strain>
        <tissue evidence="8">Whole organism</tissue>
    </source>
</reference>
<keyword evidence="4 6" id="KW-1133">Transmembrane helix</keyword>
<keyword evidence="5 6" id="KW-0472">Membrane</keyword>
<dbReference type="GO" id="GO:0016020">
    <property type="term" value="C:membrane"/>
    <property type="evidence" value="ECO:0007669"/>
    <property type="project" value="UniProtKB-SubCell"/>
</dbReference>
<comment type="subcellular location">
    <subcellularLocation>
        <location evidence="1">Membrane</location>
        <topology evidence="1">Multi-pass membrane protein</topology>
    </subcellularLocation>
</comment>
<evidence type="ECO:0000256" key="1">
    <source>
        <dbReference type="ARBA" id="ARBA00004141"/>
    </source>
</evidence>
<feature type="transmembrane region" description="Helical" evidence="6">
    <location>
        <begin position="386"/>
        <end position="405"/>
    </location>
</feature>
<evidence type="ECO:0008006" key="10">
    <source>
        <dbReference type="Google" id="ProtNLM"/>
    </source>
</evidence>
<dbReference type="Proteomes" id="UP000215902">
    <property type="component" value="Unassembled WGS sequence"/>
</dbReference>
<dbReference type="STRING" id="282301.A0A267G664"/>
<dbReference type="Pfam" id="PF07857">
    <property type="entry name" value="TMEM144"/>
    <property type="match status" value="1"/>
</dbReference>
<protein>
    <recommendedName>
        <fullName evidence="10">EamA domain-containing protein</fullName>
    </recommendedName>
</protein>
<gene>
    <name evidence="8" type="ORF">BOX15_Mlig015716g2</name>
    <name evidence="7" type="ORF">BOX15_Mlig015716g3</name>
</gene>
<evidence type="ECO:0000256" key="3">
    <source>
        <dbReference type="ARBA" id="ARBA00022692"/>
    </source>
</evidence>
<keyword evidence="9" id="KW-1185">Reference proteome</keyword>
<evidence type="ECO:0000313" key="8">
    <source>
        <dbReference type="EMBL" id="PAA81486.1"/>
    </source>
</evidence>
<feature type="transmembrane region" description="Helical" evidence="6">
    <location>
        <begin position="24"/>
        <end position="42"/>
    </location>
</feature>
<evidence type="ECO:0000256" key="5">
    <source>
        <dbReference type="ARBA" id="ARBA00023136"/>
    </source>
</evidence>
<dbReference type="PANTHER" id="PTHR16119">
    <property type="entry name" value="TRANSMEMBRANE PROTEIN 144"/>
    <property type="match status" value="1"/>
</dbReference>
<comment type="similarity">
    <text evidence="2">Belongs to the TMEM144 family.</text>
</comment>
<accession>A0A267G664</accession>
<feature type="transmembrane region" description="Helical" evidence="6">
    <location>
        <begin position="257"/>
        <end position="275"/>
    </location>
</feature>
<dbReference type="SUPFAM" id="SSF103481">
    <property type="entry name" value="Multidrug resistance efflux transporter EmrE"/>
    <property type="match status" value="1"/>
</dbReference>
<dbReference type="EMBL" id="NIVC01000527">
    <property type="protein sequence ID" value="PAA81486.1"/>
    <property type="molecule type" value="Genomic_DNA"/>
</dbReference>
<evidence type="ECO:0000256" key="4">
    <source>
        <dbReference type="ARBA" id="ARBA00022989"/>
    </source>
</evidence>
<feature type="transmembrane region" description="Helical" evidence="6">
    <location>
        <begin position="54"/>
        <end position="73"/>
    </location>
</feature>
<evidence type="ECO:0000256" key="6">
    <source>
        <dbReference type="SAM" id="Phobius"/>
    </source>
</evidence>
<feature type="transmembrane region" description="Helical" evidence="6">
    <location>
        <begin position="360"/>
        <end position="377"/>
    </location>
</feature>
<proteinExistence type="inferred from homology"/>
<dbReference type="InterPro" id="IPR010651">
    <property type="entry name" value="Sugar_transport"/>
</dbReference>
<feature type="transmembrane region" description="Helical" evidence="6">
    <location>
        <begin position="327"/>
        <end position="348"/>
    </location>
</feature>
<feature type="transmembrane region" description="Helical" evidence="6">
    <location>
        <begin position="79"/>
        <end position="101"/>
    </location>
</feature>
<dbReference type="EMBL" id="NIVC01000671">
    <property type="protein sequence ID" value="PAA78692.1"/>
    <property type="molecule type" value="Genomic_DNA"/>
</dbReference>
<keyword evidence="3 6" id="KW-0812">Transmembrane</keyword>
<evidence type="ECO:0000256" key="2">
    <source>
        <dbReference type="ARBA" id="ARBA00005731"/>
    </source>
</evidence>
<evidence type="ECO:0000313" key="7">
    <source>
        <dbReference type="EMBL" id="PAA78692.1"/>
    </source>
</evidence>
<evidence type="ECO:0000313" key="9">
    <source>
        <dbReference type="Proteomes" id="UP000215902"/>
    </source>
</evidence>
<feature type="transmembrane region" description="Helical" evidence="6">
    <location>
        <begin position="295"/>
        <end position="315"/>
    </location>
</feature>
<feature type="transmembrane region" description="Helical" evidence="6">
    <location>
        <begin position="108"/>
        <end position="129"/>
    </location>
</feature>
<name>A0A267G664_9PLAT</name>